<proteinExistence type="predicted"/>
<reference evidence="1" key="1">
    <citation type="submission" date="2021-01" db="EMBL/GenBank/DDBJ databases">
        <authorList>
            <person name="Corre E."/>
            <person name="Pelletier E."/>
            <person name="Niang G."/>
            <person name="Scheremetjew M."/>
            <person name="Finn R."/>
            <person name="Kale V."/>
            <person name="Holt S."/>
            <person name="Cochrane G."/>
            <person name="Meng A."/>
            <person name="Brown T."/>
            <person name="Cohen L."/>
        </authorList>
    </citation>
    <scope>NUCLEOTIDE SEQUENCE</scope>
    <source>
        <strain evidence="1">CCMP281</strain>
    </source>
</reference>
<dbReference type="AlphaFoldDB" id="A0A7S3BCW4"/>
<name>A0A7S3BCW4_9EUKA</name>
<dbReference type="EMBL" id="HBHX01051891">
    <property type="protein sequence ID" value="CAE0131411.1"/>
    <property type="molecule type" value="Transcribed_RNA"/>
</dbReference>
<evidence type="ECO:0000313" key="1">
    <source>
        <dbReference type="EMBL" id="CAE0131411.1"/>
    </source>
</evidence>
<accession>A0A7S3BCW4</accession>
<gene>
    <name evidence="1" type="ORF">HERI1096_LOCUS28667</name>
</gene>
<protein>
    <submittedName>
        <fullName evidence="1">Uncharacterized protein</fullName>
    </submittedName>
</protein>
<organism evidence="1">
    <name type="scientific">Haptolina ericina</name>
    <dbReference type="NCBI Taxonomy" id="156174"/>
    <lineage>
        <taxon>Eukaryota</taxon>
        <taxon>Haptista</taxon>
        <taxon>Haptophyta</taxon>
        <taxon>Prymnesiophyceae</taxon>
        <taxon>Prymnesiales</taxon>
        <taxon>Prymnesiaceae</taxon>
        <taxon>Haptolina</taxon>
    </lineage>
</organism>
<sequence length="194" mass="20948">MDVTEACGTVRLEVSLLEVGQVPTFFMASEDLEPQGQSSWLLLDWPASGMDLRTMRPLTPQRWSDHLPRGSSLAAPFHIAGTGRFVLRYFPQGDDAAPLGRASVLLMGPPGMALKFILRVRETLSGSIDAPLRCSDAGKGCWVTDAGQAAGYVPGSADLIAISFLEATMPWWNHSVHQSGNPSKVEPTEGDRIV</sequence>